<keyword evidence="1" id="KW-0812">Transmembrane</keyword>
<feature type="transmembrane region" description="Helical" evidence="1">
    <location>
        <begin position="6"/>
        <end position="25"/>
    </location>
</feature>
<dbReference type="Proteomes" id="UP001348641">
    <property type="component" value="Unassembled WGS sequence"/>
</dbReference>
<proteinExistence type="predicted"/>
<evidence type="ECO:0000313" key="3">
    <source>
        <dbReference type="Proteomes" id="UP001348641"/>
    </source>
</evidence>
<sequence length="243" mass="27669">MNETLMVALIAAGSATFGVAMKIFYDSLIEGIKSRKEKASLFIEERKEVYDRFLKFHREQAERSVRLYEIALIARVRKDVTKKAYERVSESSLPGLVMALDEIRRLARTSEMVRVAERMVALHGDMAAANRVVMFWESNTYGLPYFLVCCLREDQEREFIHAYRNELGIGPPKGARPNYPIVGREISVAESEKILRLHLKNTGTDSHFTVPESSLYINDDDKKILKKLHAEGVISGDLNDLDA</sequence>
<name>A0ABU7KP16_9ACTN</name>
<dbReference type="EMBL" id="JAUUCC010000023">
    <property type="protein sequence ID" value="MEE2051039.1"/>
    <property type="molecule type" value="Genomic_DNA"/>
</dbReference>
<evidence type="ECO:0000313" key="2">
    <source>
        <dbReference type="EMBL" id="MEE2051039.1"/>
    </source>
</evidence>
<protein>
    <submittedName>
        <fullName evidence="2">Uncharacterized protein</fullName>
    </submittedName>
</protein>
<gene>
    <name evidence="2" type="ORF">Q8A49_11100</name>
</gene>
<comment type="caution">
    <text evidence="2">The sequence shown here is derived from an EMBL/GenBank/DDBJ whole genome shotgun (WGS) entry which is preliminary data.</text>
</comment>
<accession>A0ABU7KP16</accession>
<organism evidence="2 3">
    <name type="scientific">Nocardiopsis tropica</name>
    <dbReference type="NCBI Taxonomy" id="109330"/>
    <lineage>
        <taxon>Bacteria</taxon>
        <taxon>Bacillati</taxon>
        <taxon>Actinomycetota</taxon>
        <taxon>Actinomycetes</taxon>
        <taxon>Streptosporangiales</taxon>
        <taxon>Nocardiopsidaceae</taxon>
        <taxon>Nocardiopsis</taxon>
    </lineage>
</organism>
<dbReference type="RefSeq" id="WP_330158205.1">
    <property type="nucleotide sequence ID" value="NZ_BAAAJA010000032.1"/>
</dbReference>
<reference evidence="2 3" key="1">
    <citation type="submission" date="2023-07" db="EMBL/GenBank/DDBJ databases">
        <authorList>
            <person name="Girao M."/>
            <person name="Carvalho M.F."/>
        </authorList>
    </citation>
    <scope>NUCLEOTIDE SEQUENCE [LARGE SCALE GENOMIC DNA]</scope>
    <source>
        <strain evidence="2 3">66/93</strain>
    </source>
</reference>
<evidence type="ECO:0000256" key="1">
    <source>
        <dbReference type="SAM" id="Phobius"/>
    </source>
</evidence>
<keyword evidence="1" id="KW-0472">Membrane</keyword>
<keyword evidence="1" id="KW-1133">Transmembrane helix</keyword>